<feature type="non-terminal residue" evidence="2">
    <location>
        <position position="121"/>
    </location>
</feature>
<gene>
    <name evidence="2" type="ORF">LK10_04405</name>
</gene>
<dbReference type="Proteomes" id="UP000030982">
    <property type="component" value="Unassembled WGS sequence"/>
</dbReference>
<organism evidence="2 3">
    <name type="scientific">Sinomonas humi</name>
    <dbReference type="NCBI Taxonomy" id="1338436"/>
    <lineage>
        <taxon>Bacteria</taxon>
        <taxon>Bacillati</taxon>
        <taxon>Actinomycetota</taxon>
        <taxon>Actinomycetes</taxon>
        <taxon>Micrococcales</taxon>
        <taxon>Micrococcaceae</taxon>
        <taxon>Sinomonas</taxon>
    </lineage>
</organism>
<sequence>MAPHNQHFTAEEFSHRRAAAVAALAESDLDGILLFKIEDMYWLCGLDTDGFCIFHAMFLNRDGRLTHISRVVDLANIRYSSICEDIRIWRDDEDEPVTRVIKETLASHRMAGKRVGIQLDT</sequence>
<evidence type="ECO:0000313" key="3">
    <source>
        <dbReference type="Proteomes" id="UP000030982"/>
    </source>
</evidence>
<name>A0A0B2ARL3_9MICC</name>
<evidence type="ECO:0000259" key="1">
    <source>
        <dbReference type="Pfam" id="PF01321"/>
    </source>
</evidence>
<proteinExistence type="predicted"/>
<reference evidence="2 3" key="1">
    <citation type="submission" date="2014-09" db="EMBL/GenBank/DDBJ databases">
        <title>Genome sequence of Sinomonas sp. MUSC 117.</title>
        <authorList>
            <person name="Lee L.-H."/>
        </authorList>
    </citation>
    <scope>NUCLEOTIDE SEQUENCE [LARGE SCALE GENOMIC DNA]</scope>
    <source>
        <strain evidence="2 3">MUSC 117</strain>
    </source>
</reference>
<evidence type="ECO:0000313" key="2">
    <source>
        <dbReference type="EMBL" id="KHL04631.1"/>
    </source>
</evidence>
<dbReference type="InterPro" id="IPR029149">
    <property type="entry name" value="Creatin/AminoP/Spt16_N"/>
</dbReference>
<dbReference type="SUPFAM" id="SSF53092">
    <property type="entry name" value="Creatinase/prolidase N-terminal domain"/>
    <property type="match status" value="1"/>
</dbReference>
<dbReference type="RefSeq" id="WP_043120480.1">
    <property type="nucleotide sequence ID" value="NZ_JTDL01000065.1"/>
</dbReference>
<dbReference type="EMBL" id="JTDL01000065">
    <property type="protein sequence ID" value="KHL04631.1"/>
    <property type="molecule type" value="Genomic_DNA"/>
</dbReference>
<protein>
    <submittedName>
        <fullName evidence="2">Xaa-Pro dipeptidase</fullName>
    </submittedName>
</protein>
<accession>A0A0B2ARL3</accession>
<keyword evidence="3" id="KW-1185">Reference proteome</keyword>
<dbReference type="Pfam" id="PF01321">
    <property type="entry name" value="Creatinase_N"/>
    <property type="match status" value="1"/>
</dbReference>
<feature type="domain" description="Creatinase N-terminal" evidence="1">
    <location>
        <begin position="16"/>
        <end position="120"/>
    </location>
</feature>
<dbReference type="Gene3D" id="3.40.350.10">
    <property type="entry name" value="Creatinase/prolidase N-terminal domain"/>
    <property type="match status" value="1"/>
</dbReference>
<dbReference type="InterPro" id="IPR000587">
    <property type="entry name" value="Creatinase_N"/>
</dbReference>
<comment type="caution">
    <text evidence="2">The sequence shown here is derived from an EMBL/GenBank/DDBJ whole genome shotgun (WGS) entry which is preliminary data.</text>
</comment>
<dbReference type="STRING" id="1338436.LK10_04405"/>
<dbReference type="AlphaFoldDB" id="A0A0B2ARL3"/>